<protein>
    <submittedName>
        <fullName evidence="1">Putative ovule protein</fullName>
    </submittedName>
</protein>
<evidence type="ECO:0000313" key="1">
    <source>
        <dbReference type="EMBL" id="JAP15154.1"/>
    </source>
</evidence>
<organism evidence="1">
    <name type="scientific">Solanum chacoense</name>
    <name type="common">Chaco potato</name>
    <dbReference type="NCBI Taxonomy" id="4108"/>
    <lineage>
        <taxon>Eukaryota</taxon>
        <taxon>Viridiplantae</taxon>
        <taxon>Streptophyta</taxon>
        <taxon>Embryophyta</taxon>
        <taxon>Tracheophyta</taxon>
        <taxon>Spermatophyta</taxon>
        <taxon>Magnoliopsida</taxon>
        <taxon>eudicotyledons</taxon>
        <taxon>Gunneridae</taxon>
        <taxon>Pentapetalae</taxon>
        <taxon>asterids</taxon>
        <taxon>lamiids</taxon>
        <taxon>Solanales</taxon>
        <taxon>Solanaceae</taxon>
        <taxon>Solanoideae</taxon>
        <taxon>Solaneae</taxon>
        <taxon>Solanum</taxon>
    </lineage>
</organism>
<sequence>MLGPLHSCLRLCSFSKRMHRAPACASSRCRNSTTSFLTAATLRYTLGVGITAAAGTKTCPPIKHTILTCVHLRLSVSPCNKFPVTTFLN</sequence>
<dbReference type="AlphaFoldDB" id="A0A0V0H428"/>
<name>A0A0V0H428_SOLCH</name>
<proteinExistence type="predicted"/>
<reference evidence="1" key="1">
    <citation type="submission" date="2015-12" db="EMBL/GenBank/DDBJ databases">
        <title>Gene expression during late stages of embryo sac development: a critical building block for successful pollen-pistil interactions.</title>
        <authorList>
            <person name="Liu Y."/>
            <person name="Joly V."/>
            <person name="Sabar M."/>
            <person name="Matton D.P."/>
        </authorList>
    </citation>
    <scope>NUCLEOTIDE SEQUENCE</scope>
</reference>
<dbReference type="EMBL" id="GEDG01025573">
    <property type="protein sequence ID" value="JAP15154.1"/>
    <property type="molecule type" value="Transcribed_RNA"/>
</dbReference>
<accession>A0A0V0H428</accession>